<keyword evidence="1" id="KW-0285">Flavoprotein</keyword>
<gene>
    <name evidence="6" type="ORF">D0469_03055</name>
</gene>
<dbReference type="InterPro" id="IPR007173">
    <property type="entry name" value="ALO_C"/>
</dbReference>
<dbReference type="GO" id="GO:0016020">
    <property type="term" value="C:membrane"/>
    <property type="evidence" value="ECO:0007669"/>
    <property type="project" value="InterPro"/>
</dbReference>
<dbReference type="PANTHER" id="PTHR43762">
    <property type="entry name" value="L-GULONOLACTONE OXIDASE"/>
    <property type="match status" value="1"/>
</dbReference>
<dbReference type="SUPFAM" id="SSF56176">
    <property type="entry name" value="FAD-binding/transporter-associated domain-like"/>
    <property type="match status" value="1"/>
</dbReference>
<dbReference type="Pfam" id="PF01565">
    <property type="entry name" value="FAD_binding_4"/>
    <property type="match status" value="1"/>
</dbReference>
<protein>
    <submittedName>
        <fullName evidence="6">FAD-binding oxidoreductase</fullName>
    </submittedName>
</protein>
<dbReference type="Pfam" id="PF04030">
    <property type="entry name" value="ALO"/>
    <property type="match status" value="1"/>
</dbReference>
<evidence type="ECO:0000313" key="6">
    <source>
        <dbReference type="EMBL" id="RFU70942.1"/>
    </source>
</evidence>
<dbReference type="Gene3D" id="3.30.465.10">
    <property type="match status" value="1"/>
</dbReference>
<accession>A0A372LT28</accession>
<dbReference type="InterPro" id="IPR016166">
    <property type="entry name" value="FAD-bd_PCMH"/>
</dbReference>
<dbReference type="PANTHER" id="PTHR43762:SF1">
    <property type="entry name" value="D-ARABINONO-1,4-LACTONE OXIDASE"/>
    <property type="match status" value="1"/>
</dbReference>
<feature type="signal peptide" evidence="4">
    <location>
        <begin position="1"/>
        <end position="24"/>
    </location>
</feature>
<dbReference type="SUPFAM" id="SSF55103">
    <property type="entry name" value="FAD-linked oxidases, C-terminal domain"/>
    <property type="match status" value="1"/>
</dbReference>
<feature type="domain" description="FAD-binding PCMH-type" evidence="5">
    <location>
        <begin position="40"/>
        <end position="211"/>
    </location>
</feature>
<organism evidence="6 7">
    <name type="scientific">Peribacillus saganii</name>
    <dbReference type="NCBI Taxonomy" id="2303992"/>
    <lineage>
        <taxon>Bacteria</taxon>
        <taxon>Bacillati</taxon>
        <taxon>Bacillota</taxon>
        <taxon>Bacilli</taxon>
        <taxon>Bacillales</taxon>
        <taxon>Bacillaceae</taxon>
        <taxon>Peribacillus</taxon>
    </lineage>
</organism>
<name>A0A372LT28_9BACI</name>
<keyword evidence="7" id="KW-1185">Reference proteome</keyword>
<comment type="caution">
    <text evidence="6">The sequence shown here is derived from an EMBL/GenBank/DDBJ whole genome shotgun (WGS) entry which is preliminary data.</text>
</comment>
<evidence type="ECO:0000256" key="4">
    <source>
        <dbReference type="SAM" id="SignalP"/>
    </source>
</evidence>
<dbReference type="InterPro" id="IPR010031">
    <property type="entry name" value="FAD_lactone_oxidase-like"/>
</dbReference>
<keyword evidence="3" id="KW-0560">Oxidoreductase</keyword>
<dbReference type="GO" id="GO:0071949">
    <property type="term" value="F:FAD binding"/>
    <property type="evidence" value="ECO:0007669"/>
    <property type="project" value="InterPro"/>
</dbReference>
<dbReference type="AlphaFoldDB" id="A0A372LT28"/>
<dbReference type="EMBL" id="QVTE01000008">
    <property type="protein sequence ID" value="RFU70942.1"/>
    <property type="molecule type" value="Genomic_DNA"/>
</dbReference>
<keyword evidence="2" id="KW-0274">FAD</keyword>
<reference evidence="6 7" key="1">
    <citation type="submission" date="2018-08" db="EMBL/GenBank/DDBJ databases">
        <title>Bacillus chawlae sp. nov., Bacillus glennii sp. nov., and Bacillus saganii sp. nov. Isolated from the Vehicle Assembly Building at Kennedy Space Center where the Viking Spacecraft were Assembled.</title>
        <authorList>
            <person name="Seuylemezian A."/>
            <person name="Vaishampayan P."/>
        </authorList>
    </citation>
    <scope>NUCLEOTIDE SEQUENCE [LARGE SCALE GENOMIC DNA]</scope>
    <source>
        <strain evidence="6 7">V47-23a</strain>
    </source>
</reference>
<evidence type="ECO:0000313" key="7">
    <source>
        <dbReference type="Proteomes" id="UP000264541"/>
    </source>
</evidence>
<evidence type="ECO:0000256" key="3">
    <source>
        <dbReference type="ARBA" id="ARBA00023002"/>
    </source>
</evidence>
<dbReference type="PROSITE" id="PS51387">
    <property type="entry name" value="FAD_PCMH"/>
    <property type="match status" value="1"/>
</dbReference>
<proteinExistence type="predicted"/>
<dbReference type="OrthoDB" id="9768764at2"/>
<dbReference type="GO" id="GO:0003885">
    <property type="term" value="F:D-arabinono-1,4-lactone oxidase activity"/>
    <property type="evidence" value="ECO:0007669"/>
    <property type="project" value="InterPro"/>
</dbReference>
<evidence type="ECO:0000259" key="5">
    <source>
        <dbReference type="PROSITE" id="PS51387"/>
    </source>
</evidence>
<evidence type="ECO:0000256" key="1">
    <source>
        <dbReference type="ARBA" id="ARBA00022630"/>
    </source>
</evidence>
<dbReference type="InterPro" id="IPR016164">
    <property type="entry name" value="FAD-linked_Oxase-like_C"/>
</dbReference>
<keyword evidence="4" id="KW-0732">Signal</keyword>
<dbReference type="InterPro" id="IPR036318">
    <property type="entry name" value="FAD-bd_PCMH-like_sf"/>
</dbReference>
<dbReference type="RefSeq" id="WP_117325170.1">
    <property type="nucleotide sequence ID" value="NZ_QVTE01000008.1"/>
</dbReference>
<dbReference type="InterPro" id="IPR006094">
    <property type="entry name" value="Oxid_FAD_bind_N"/>
</dbReference>
<feature type="chain" id="PRO_5038938878" evidence="4">
    <location>
        <begin position="25"/>
        <end position="479"/>
    </location>
</feature>
<evidence type="ECO:0000256" key="2">
    <source>
        <dbReference type="ARBA" id="ARBA00022827"/>
    </source>
</evidence>
<dbReference type="Proteomes" id="UP000264541">
    <property type="component" value="Unassembled WGS sequence"/>
</dbReference>
<dbReference type="InterPro" id="IPR016169">
    <property type="entry name" value="FAD-bd_PCMH_sub2"/>
</dbReference>
<sequence length="479" mass="55693">MKRKILFLFLAAYMVCFFSSVSVYQNSISSPVVSDKGRLLPVQVKSVVKAEDRKQLQKLIKDSNQVNDKFSIAGMQHSQGGHTYYPNAIMLDMRDYDQILDFDPKQKEIMVQSGATWDDIQKHINPYGLAVKVMQSQNIFTVGGALSVNVHGRDIRNDALIDTVKSFRLLAPDGRILNVSKTENAALFPLVIGGYGLFGVILDVTLKLTDDELYQMRTKMVDYQDYPGYFKDEIKKNPKVKMHLARISVAPKNFLKDMYITDYLLADDQSRYKRYSKLKNEGIVAVPKFFLGMSRYSDWGKNVFWELQKNYSKRLDGSFETRNNVMRSESAFMEYESGPRTEILQEYFVPVDQYPGYIDDLRSVLKQEKDFNLLNITVRFVEKNEKAVLSYAKDDMFALVLLINQGRSTAERKETERVIRRMIDVTLKHDGSYYLPYYHYPTQGQLKKAYPRIDEFFTEKTKFDPNDRFVNLFYEEYGK</sequence>